<dbReference type="FunFam" id="2.60.120.920:FF:000048">
    <property type="entry name" value="SPRY domain-containing SOCS box protein 2"/>
    <property type="match status" value="1"/>
</dbReference>
<evidence type="ECO:0000313" key="12">
    <source>
        <dbReference type="Ensembl" id="ENSCINP00000028228.2"/>
    </source>
</evidence>
<dbReference type="Ensembl" id="ENSCINT00000028474.2">
    <property type="protein sequence ID" value="ENSCINP00000028228.2"/>
    <property type="gene ID" value="ENSCING00000005061.3"/>
</dbReference>
<name>F6ZRE8_CIOIN</name>
<dbReference type="PROSITE" id="PS50225">
    <property type="entry name" value="SOCS"/>
    <property type="match status" value="1"/>
</dbReference>
<evidence type="ECO:0000259" key="10">
    <source>
        <dbReference type="PROSITE" id="PS50188"/>
    </source>
</evidence>
<dbReference type="SUPFAM" id="SSF49899">
    <property type="entry name" value="Concanavalin A-like lectins/glucanases"/>
    <property type="match status" value="1"/>
</dbReference>
<dbReference type="InterPro" id="IPR050672">
    <property type="entry name" value="FBXO45-Fsn/SPSB_families"/>
</dbReference>
<comment type="function">
    <text evidence="6">Substrate recognition component of a SCF-like ECS (Elongin BC-CUL2/5-SOCS-box protein) E3 ubiquitin-protein ligase complex which mediates the ubiquitination and subsequent proteasomal degradation of target proteins. Negatively regulates nitric oxide (NO) production and limits cellular toxicity in activated macrophages by mediating the ubiquitination and proteasomal degradation of NOS2. Acts as a bridge which links NOS2 with the ECS E3 ubiquitin ligase complex components ELOC and CUL5.</text>
</comment>
<dbReference type="SMART" id="SM00449">
    <property type="entry name" value="SPRY"/>
    <property type="match status" value="1"/>
</dbReference>
<feature type="region of interest" description="Disordered" evidence="9">
    <location>
        <begin position="1"/>
        <end position="76"/>
    </location>
</feature>
<evidence type="ECO:0000256" key="6">
    <source>
        <dbReference type="ARBA" id="ARBA00056402"/>
    </source>
</evidence>
<evidence type="ECO:0000256" key="9">
    <source>
        <dbReference type="SAM" id="MobiDB-lite"/>
    </source>
</evidence>
<dbReference type="PROSITE" id="PS50188">
    <property type="entry name" value="B302_SPRY"/>
    <property type="match status" value="1"/>
</dbReference>
<evidence type="ECO:0000256" key="5">
    <source>
        <dbReference type="ARBA" id="ARBA00022786"/>
    </source>
</evidence>
<dbReference type="UniPathway" id="UPA00143"/>
<sequence length="319" mass="36076">MGQKISSSSERSSRQFSFIEPILARTTRTSSNGRSNRSSNSPPKNSRRHSVKDGHHRRTHHHHHNGNHLSASGMESECPHRLDVLLDMPAVGVDVQQQHGWNSEDKSVNVFVKDNDLTVHRHPVAQSTDGVRGKVGYSRGLHCWEVTWNTRQRGTHAMVGVCTSEAALTCMGYRSLIGQNNESWGWDLGRNKLFHGGKVHRNEKKTYPSYLESDENFVVPEKVLVVLDMDEGTLSFVADKQYLGVAFTGLKGKTLYPVISCVWGHCEVGIKYINGLEPAPLPMAELCRRRIRMSMGKKHLHEVEKLPLPHLLQEYVLYR</sequence>
<proteinExistence type="inferred from homology"/>
<dbReference type="SMART" id="SM00969">
    <property type="entry name" value="SOCS_box"/>
    <property type="match status" value="1"/>
</dbReference>
<evidence type="ECO:0000256" key="3">
    <source>
        <dbReference type="ARBA" id="ARBA00010910"/>
    </source>
</evidence>
<dbReference type="AlphaFoldDB" id="F6ZRE8"/>
<dbReference type="InterPro" id="IPR003877">
    <property type="entry name" value="SPRY_dom"/>
</dbReference>
<dbReference type="InParanoid" id="F6ZRE8"/>
<reference evidence="12" key="2">
    <citation type="submission" date="2025-08" db="UniProtKB">
        <authorList>
            <consortium name="Ensembl"/>
        </authorList>
    </citation>
    <scope>IDENTIFICATION</scope>
</reference>
<protein>
    <recommendedName>
        <fullName evidence="8">SPRY domain-containing SOCS box protein 2</fullName>
    </recommendedName>
</protein>
<accession>F6ZRE8</accession>
<feature type="compositionally biased region" description="Basic residues" evidence="9">
    <location>
        <begin position="45"/>
        <end position="66"/>
    </location>
</feature>
<dbReference type="FunFam" id="1.10.750.20:FF:000001">
    <property type="entry name" value="Ankyrin repeat and SOCS box containing 1"/>
    <property type="match status" value="1"/>
</dbReference>
<feature type="domain" description="SOCS box" evidence="11">
    <location>
        <begin position="280"/>
        <end position="319"/>
    </location>
</feature>
<comment type="pathway">
    <text evidence="2">Protein modification; protein ubiquitination.</text>
</comment>
<dbReference type="OMA" id="SESYGWD"/>
<dbReference type="GeneTree" id="ENSGT01030000234629"/>
<reference evidence="13" key="1">
    <citation type="journal article" date="2002" name="Science">
        <title>The draft genome of Ciona intestinalis: insights into chordate and vertebrate origins.</title>
        <authorList>
            <person name="Dehal P."/>
            <person name="Satou Y."/>
            <person name="Campbell R.K."/>
            <person name="Chapman J."/>
            <person name="Degnan B."/>
            <person name="De Tomaso A."/>
            <person name="Davidson B."/>
            <person name="Di Gregorio A."/>
            <person name="Gelpke M."/>
            <person name="Goodstein D.M."/>
            <person name="Harafuji N."/>
            <person name="Hastings K.E."/>
            <person name="Ho I."/>
            <person name="Hotta K."/>
            <person name="Huang W."/>
            <person name="Kawashima T."/>
            <person name="Lemaire P."/>
            <person name="Martinez D."/>
            <person name="Meinertzhagen I.A."/>
            <person name="Necula S."/>
            <person name="Nonaka M."/>
            <person name="Putnam N."/>
            <person name="Rash S."/>
            <person name="Saiga H."/>
            <person name="Satake M."/>
            <person name="Terry A."/>
            <person name="Yamada L."/>
            <person name="Wang H.G."/>
            <person name="Awazu S."/>
            <person name="Azumi K."/>
            <person name="Boore J."/>
            <person name="Branno M."/>
            <person name="Chin-Bow S."/>
            <person name="DeSantis R."/>
            <person name="Doyle S."/>
            <person name="Francino P."/>
            <person name="Keys D.N."/>
            <person name="Haga S."/>
            <person name="Hayashi H."/>
            <person name="Hino K."/>
            <person name="Imai K.S."/>
            <person name="Inaba K."/>
            <person name="Kano S."/>
            <person name="Kobayashi K."/>
            <person name="Kobayashi M."/>
            <person name="Lee B.I."/>
            <person name="Makabe K.W."/>
            <person name="Manohar C."/>
            <person name="Matassi G."/>
            <person name="Medina M."/>
            <person name="Mochizuki Y."/>
            <person name="Mount S."/>
            <person name="Morishita T."/>
            <person name="Miura S."/>
            <person name="Nakayama A."/>
            <person name="Nishizaka S."/>
            <person name="Nomoto H."/>
            <person name="Ohta F."/>
            <person name="Oishi K."/>
            <person name="Rigoutsos I."/>
            <person name="Sano M."/>
            <person name="Sasaki A."/>
            <person name="Sasakura Y."/>
            <person name="Shoguchi E."/>
            <person name="Shin-i T."/>
            <person name="Spagnuolo A."/>
            <person name="Stainier D."/>
            <person name="Suzuki M.M."/>
            <person name="Tassy O."/>
            <person name="Takatori N."/>
            <person name="Tokuoka M."/>
            <person name="Yagi K."/>
            <person name="Yoshizaki F."/>
            <person name="Wada S."/>
            <person name="Zhang C."/>
            <person name="Hyatt P.D."/>
            <person name="Larimer F."/>
            <person name="Detter C."/>
            <person name="Doggett N."/>
            <person name="Glavina T."/>
            <person name="Hawkins T."/>
            <person name="Richardson P."/>
            <person name="Lucas S."/>
            <person name="Kohara Y."/>
            <person name="Levine M."/>
            <person name="Satoh N."/>
            <person name="Rokhsar D.S."/>
        </authorList>
    </citation>
    <scope>NUCLEOTIDE SEQUENCE [LARGE SCALE GENOMIC DNA]</scope>
</reference>
<dbReference type="CDD" id="cd12906">
    <property type="entry name" value="SPRY_SOCS1-2-4"/>
    <property type="match status" value="1"/>
</dbReference>
<dbReference type="GO" id="GO:0043161">
    <property type="term" value="P:proteasome-mediated ubiquitin-dependent protein catabolic process"/>
    <property type="evidence" value="ECO:0000318"/>
    <property type="project" value="GO_Central"/>
</dbReference>
<evidence type="ECO:0000259" key="11">
    <source>
        <dbReference type="PROSITE" id="PS50225"/>
    </source>
</evidence>
<keyword evidence="5" id="KW-0833">Ubl conjugation pathway</keyword>
<dbReference type="InterPro" id="IPR001870">
    <property type="entry name" value="B30.2/SPRY"/>
</dbReference>
<dbReference type="InterPro" id="IPR013320">
    <property type="entry name" value="ConA-like_dom_sf"/>
</dbReference>
<dbReference type="Proteomes" id="UP000008144">
    <property type="component" value="Unassembled WGS sequence"/>
</dbReference>
<dbReference type="HOGENOM" id="CLU_046756_2_0_1"/>
<dbReference type="STRING" id="7719.ENSCINP00000028228"/>
<dbReference type="PANTHER" id="PTHR12245:SF11">
    <property type="entry name" value="PROTEIN GUSTAVUS"/>
    <property type="match status" value="1"/>
</dbReference>
<feature type="domain" description="B30.2/SPRY" evidence="10">
    <location>
        <begin position="70"/>
        <end position="279"/>
    </location>
</feature>
<comment type="subunit">
    <text evidence="7">Component of the probable ECS(SPSB2) E3 ubiquitin-protein ligase complex which contains CUL5, RNF7/RBX2, Elongin BC complex and SPSB2. Interacts with CUL5, RNF7, ELOB and ELOC. Interacts with MET. Interacts (via B30.2/SPRY domain) with PAWR; this interaction occurs in association with the Elongin BC complex. Interacts with NOS2.</text>
</comment>
<evidence type="ECO:0000256" key="7">
    <source>
        <dbReference type="ARBA" id="ARBA00062192"/>
    </source>
</evidence>
<dbReference type="GO" id="GO:0016567">
    <property type="term" value="P:protein ubiquitination"/>
    <property type="evidence" value="ECO:0007669"/>
    <property type="project" value="UniProtKB-UniPathway"/>
</dbReference>
<dbReference type="GO" id="GO:0019005">
    <property type="term" value="C:SCF ubiquitin ligase complex"/>
    <property type="evidence" value="ECO:0000318"/>
    <property type="project" value="GO_Central"/>
</dbReference>
<evidence type="ECO:0000313" key="13">
    <source>
        <dbReference type="Proteomes" id="UP000008144"/>
    </source>
</evidence>
<dbReference type="Gene3D" id="2.60.120.920">
    <property type="match status" value="1"/>
</dbReference>
<keyword evidence="4" id="KW-0963">Cytoplasm</keyword>
<dbReference type="Pfam" id="PF00622">
    <property type="entry name" value="SPRY"/>
    <property type="match status" value="1"/>
</dbReference>
<comment type="similarity">
    <text evidence="3">Belongs to the SPSB family.</text>
</comment>
<organism evidence="12 13">
    <name type="scientific">Ciona intestinalis</name>
    <name type="common">Transparent sea squirt</name>
    <name type="synonym">Ascidia intestinalis</name>
    <dbReference type="NCBI Taxonomy" id="7719"/>
    <lineage>
        <taxon>Eukaryota</taxon>
        <taxon>Metazoa</taxon>
        <taxon>Chordata</taxon>
        <taxon>Tunicata</taxon>
        <taxon>Ascidiacea</taxon>
        <taxon>Phlebobranchia</taxon>
        <taxon>Cionidae</taxon>
        <taxon>Ciona</taxon>
    </lineage>
</organism>
<dbReference type="InterPro" id="IPR001496">
    <property type="entry name" value="SOCS_box"/>
</dbReference>
<dbReference type="CDD" id="cd03718">
    <property type="entry name" value="SOCS_SSB1_4"/>
    <property type="match status" value="1"/>
</dbReference>
<evidence type="ECO:0000256" key="2">
    <source>
        <dbReference type="ARBA" id="ARBA00004906"/>
    </source>
</evidence>
<evidence type="ECO:0000256" key="4">
    <source>
        <dbReference type="ARBA" id="ARBA00022490"/>
    </source>
</evidence>
<feature type="compositionally biased region" description="Low complexity" evidence="9">
    <location>
        <begin position="1"/>
        <end position="44"/>
    </location>
</feature>
<reference evidence="12" key="3">
    <citation type="submission" date="2025-09" db="UniProtKB">
        <authorList>
            <consortium name="Ensembl"/>
        </authorList>
    </citation>
    <scope>IDENTIFICATION</scope>
</reference>
<dbReference type="PANTHER" id="PTHR12245">
    <property type="entry name" value="SPRY DOMAIN CONTAINING SOCS BOX PROTEIN"/>
    <property type="match status" value="1"/>
</dbReference>
<dbReference type="GO" id="GO:0005829">
    <property type="term" value="C:cytosol"/>
    <property type="evidence" value="ECO:0007669"/>
    <property type="project" value="UniProtKB-SubCell"/>
</dbReference>
<keyword evidence="13" id="KW-1185">Reference proteome</keyword>
<evidence type="ECO:0000256" key="8">
    <source>
        <dbReference type="ARBA" id="ARBA00071685"/>
    </source>
</evidence>
<dbReference type="InterPro" id="IPR043136">
    <property type="entry name" value="B30.2/SPRY_sf"/>
</dbReference>
<dbReference type="Pfam" id="PF07525">
    <property type="entry name" value="SOCS_box"/>
    <property type="match status" value="1"/>
</dbReference>
<comment type="subcellular location">
    <subcellularLocation>
        <location evidence="1">Cytoplasm</location>
        <location evidence="1">Cytosol</location>
    </subcellularLocation>
</comment>
<evidence type="ECO:0000256" key="1">
    <source>
        <dbReference type="ARBA" id="ARBA00004514"/>
    </source>
</evidence>
<dbReference type="Gene3D" id="1.10.750.20">
    <property type="entry name" value="SOCS box"/>
    <property type="match status" value="1"/>
</dbReference>